<feature type="signal peptide" evidence="1">
    <location>
        <begin position="1"/>
        <end position="33"/>
    </location>
</feature>
<proteinExistence type="predicted"/>
<accession>A0ABX1C719</accession>
<gene>
    <name evidence="2" type="ORF">HCK00_26645</name>
</gene>
<protein>
    <submittedName>
        <fullName evidence="2">Uncharacterized protein</fullName>
    </submittedName>
</protein>
<dbReference type="RefSeq" id="WP_168104606.1">
    <property type="nucleotide sequence ID" value="NZ_JAATEN010000055.1"/>
</dbReference>
<sequence>MHLSRMRRALVLGTASFVGVTVAMSVSTDPAQAAGENWTVYSTHFSPNGHDIPLRYGRHDNASGHTTGFGKYHIDDRGHRINVSWSTFKKDIDETLDSPTAKCTKSNNTWTCSSNKISGVNSQWGNMKVSYTHSDSGTPDGRARGIITAFYLNDCGCLSAREEASE</sequence>
<keyword evidence="1" id="KW-0732">Signal</keyword>
<reference evidence="2 3" key="1">
    <citation type="submission" date="2020-03" db="EMBL/GenBank/DDBJ databases">
        <title>WGS of actinomycetes isolated from Thailand.</title>
        <authorList>
            <person name="Thawai C."/>
        </authorList>
    </citation>
    <scope>NUCLEOTIDE SEQUENCE [LARGE SCALE GENOMIC DNA]</scope>
    <source>
        <strain evidence="2 3">PLAI 1-29</strain>
    </source>
</reference>
<name>A0ABX1C719_9ACTN</name>
<evidence type="ECO:0000313" key="2">
    <source>
        <dbReference type="EMBL" id="NJQ03985.1"/>
    </source>
</evidence>
<organism evidence="2 3">
    <name type="scientific">Streptomyces zingiberis</name>
    <dbReference type="NCBI Taxonomy" id="2053010"/>
    <lineage>
        <taxon>Bacteria</taxon>
        <taxon>Bacillati</taxon>
        <taxon>Actinomycetota</taxon>
        <taxon>Actinomycetes</taxon>
        <taxon>Kitasatosporales</taxon>
        <taxon>Streptomycetaceae</taxon>
        <taxon>Streptomyces</taxon>
    </lineage>
</organism>
<feature type="chain" id="PRO_5045382075" evidence="1">
    <location>
        <begin position="34"/>
        <end position="166"/>
    </location>
</feature>
<evidence type="ECO:0000313" key="3">
    <source>
        <dbReference type="Proteomes" id="UP000695264"/>
    </source>
</evidence>
<comment type="caution">
    <text evidence="2">The sequence shown here is derived from an EMBL/GenBank/DDBJ whole genome shotgun (WGS) entry which is preliminary data.</text>
</comment>
<evidence type="ECO:0000256" key="1">
    <source>
        <dbReference type="SAM" id="SignalP"/>
    </source>
</evidence>
<keyword evidence="3" id="KW-1185">Reference proteome</keyword>
<dbReference type="Proteomes" id="UP000695264">
    <property type="component" value="Unassembled WGS sequence"/>
</dbReference>
<dbReference type="EMBL" id="JAATEN010000055">
    <property type="protein sequence ID" value="NJQ03985.1"/>
    <property type="molecule type" value="Genomic_DNA"/>
</dbReference>